<evidence type="ECO:0000256" key="7">
    <source>
        <dbReference type="ARBA" id="ARBA00023136"/>
    </source>
</evidence>
<name>A0A1F7GUG9_9BACT</name>
<comment type="subcellular location">
    <subcellularLocation>
        <location evidence="1">Cell inner membrane</location>
        <topology evidence="1">Multi-pass membrane protein</topology>
    </subcellularLocation>
</comment>
<dbReference type="GO" id="GO:0003333">
    <property type="term" value="P:amino acid transmembrane transport"/>
    <property type="evidence" value="ECO:0007669"/>
    <property type="project" value="InterPro"/>
</dbReference>
<feature type="transmembrane region" description="Helical" evidence="8">
    <location>
        <begin position="312"/>
        <end position="333"/>
    </location>
</feature>
<dbReference type="Pfam" id="PF03222">
    <property type="entry name" value="Trp_Tyr_perm"/>
    <property type="match status" value="1"/>
</dbReference>
<dbReference type="EMBL" id="MFZM01000041">
    <property type="protein sequence ID" value="OGK22563.1"/>
    <property type="molecule type" value="Genomic_DNA"/>
</dbReference>
<dbReference type="PIRSF" id="PIRSF006060">
    <property type="entry name" value="AA_transporter"/>
    <property type="match status" value="1"/>
</dbReference>
<feature type="transmembrane region" description="Helical" evidence="8">
    <location>
        <begin position="252"/>
        <end position="278"/>
    </location>
</feature>
<evidence type="ECO:0000256" key="8">
    <source>
        <dbReference type="SAM" id="Phobius"/>
    </source>
</evidence>
<reference evidence="9 10" key="1">
    <citation type="journal article" date="2016" name="Nat. Commun.">
        <title>Thousands of microbial genomes shed light on interconnected biogeochemical processes in an aquifer system.</title>
        <authorList>
            <person name="Anantharaman K."/>
            <person name="Brown C.T."/>
            <person name="Hug L.A."/>
            <person name="Sharon I."/>
            <person name="Castelle C.J."/>
            <person name="Probst A.J."/>
            <person name="Thomas B.C."/>
            <person name="Singh A."/>
            <person name="Wilkins M.J."/>
            <person name="Karaoz U."/>
            <person name="Brodie E.L."/>
            <person name="Williams K.H."/>
            <person name="Hubbard S.S."/>
            <person name="Banfield J.F."/>
        </authorList>
    </citation>
    <scope>NUCLEOTIDE SEQUENCE [LARGE SCALE GENOMIC DNA]</scope>
</reference>
<evidence type="ECO:0000256" key="1">
    <source>
        <dbReference type="ARBA" id="ARBA00004429"/>
    </source>
</evidence>
<organism evidence="9 10">
    <name type="scientific">Candidatus Roizmanbacteria bacterium RIFCSPHIGHO2_02_FULL_37_24</name>
    <dbReference type="NCBI Taxonomy" id="1802037"/>
    <lineage>
        <taxon>Bacteria</taxon>
        <taxon>Candidatus Roizmaniibacteriota</taxon>
    </lineage>
</organism>
<evidence type="ECO:0000256" key="4">
    <source>
        <dbReference type="ARBA" id="ARBA00022519"/>
    </source>
</evidence>
<feature type="transmembrane region" description="Helical" evidence="8">
    <location>
        <begin position="106"/>
        <end position="129"/>
    </location>
</feature>
<dbReference type="AlphaFoldDB" id="A0A1F7GUG9"/>
<evidence type="ECO:0000256" key="3">
    <source>
        <dbReference type="ARBA" id="ARBA00022475"/>
    </source>
</evidence>
<feature type="transmembrane region" description="Helical" evidence="8">
    <location>
        <begin position="290"/>
        <end position="306"/>
    </location>
</feature>
<evidence type="ECO:0000256" key="6">
    <source>
        <dbReference type="ARBA" id="ARBA00022989"/>
    </source>
</evidence>
<gene>
    <name evidence="9" type="ORF">A3C24_05370</name>
</gene>
<keyword evidence="4" id="KW-0997">Cell inner membrane</keyword>
<dbReference type="Gene3D" id="1.20.1740.10">
    <property type="entry name" value="Amino acid/polyamine transporter I"/>
    <property type="match status" value="1"/>
</dbReference>
<feature type="transmembrane region" description="Helical" evidence="8">
    <location>
        <begin position="176"/>
        <end position="195"/>
    </location>
</feature>
<feature type="transmembrane region" description="Helical" evidence="8">
    <location>
        <begin position="82"/>
        <end position="100"/>
    </location>
</feature>
<dbReference type="GO" id="GO:0005886">
    <property type="term" value="C:plasma membrane"/>
    <property type="evidence" value="ECO:0007669"/>
    <property type="project" value="UniProtKB-SubCell"/>
</dbReference>
<feature type="transmembrane region" description="Helical" evidence="8">
    <location>
        <begin position="207"/>
        <end position="232"/>
    </location>
</feature>
<accession>A0A1F7GUG9</accession>
<evidence type="ECO:0000256" key="2">
    <source>
        <dbReference type="ARBA" id="ARBA00022448"/>
    </source>
</evidence>
<keyword evidence="7 8" id="KW-0472">Membrane</keyword>
<feature type="transmembrane region" description="Helical" evidence="8">
    <location>
        <begin position="345"/>
        <end position="370"/>
    </location>
</feature>
<dbReference type="InterPro" id="IPR018227">
    <property type="entry name" value="Amino_acid_transport_2"/>
</dbReference>
<keyword evidence="6 8" id="KW-1133">Transmembrane helix</keyword>
<feature type="transmembrane region" description="Helical" evidence="8">
    <location>
        <begin position="33"/>
        <end position="54"/>
    </location>
</feature>
<dbReference type="PANTHER" id="PTHR32195:SF26">
    <property type="entry name" value="TRYPTOPHAN OR TYROSINE TRANSPORTER PROTEIN"/>
    <property type="match status" value="1"/>
</dbReference>
<evidence type="ECO:0000256" key="5">
    <source>
        <dbReference type="ARBA" id="ARBA00022692"/>
    </source>
</evidence>
<keyword evidence="2" id="KW-0813">Transport</keyword>
<comment type="caution">
    <text evidence="9">The sequence shown here is derived from an EMBL/GenBank/DDBJ whole genome shotgun (WGS) entry which is preliminary data.</text>
</comment>
<proteinExistence type="predicted"/>
<keyword evidence="3" id="KW-1003">Cell membrane</keyword>
<protein>
    <recommendedName>
        <fullName evidence="11">Amino acid transporter transmembrane domain-containing protein</fullName>
    </recommendedName>
</protein>
<feature type="transmembrane region" description="Helical" evidence="8">
    <location>
        <begin position="5"/>
        <end position="27"/>
    </location>
</feature>
<evidence type="ECO:0000313" key="10">
    <source>
        <dbReference type="Proteomes" id="UP000177159"/>
    </source>
</evidence>
<evidence type="ECO:0000313" key="9">
    <source>
        <dbReference type="EMBL" id="OGK22563.1"/>
    </source>
</evidence>
<sequence length="372" mass="40537">MNKTILQAIATLIGTVIGAGILGIPYAVSKVGFLPGMVMLIILSVITVVLQLMFAELTLRTKHDHQIPGYSGFYLGYHIKQLALIVGLLAGYGTLLAYLIGEGKVLSSLFGGSQFMWGLIFFVFGSFIIYKGLEVIKRFEVVLAGFVLSTLVVIGIFLSPHVRLDNLIYWDTTRLLIPYGVLLFALSGTVIIPQIRQELKGQEHKFPSVIIGANLIVFLVYAGFMYFVLGVTGKETTEVATVGLGYTVGRNILILGNILAFFTMSTGFLAIGIAMRSLFQYDYNFSRRKALVAAIGVPLVLFLIGARDFIAVLGVVGGVLLGIQNALIVFSFWKSLINGNRKPEFRLGALSYTGFILLVVFIVGAVLTFLNI</sequence>
<feature type="transmembrane region" description="Helical" evidence="8">
    <location>
        <begin position="141"/>
        <end position="164"/>
    </location>
</feature>
<evidence type="ECO:0008006" key="11">
    <source>
        <dbReference type="Google" id="ProtNLM"/>
    </source>
</evidence>
<dbReference type="Proteomes" id="UP000177159">
    <property type="component" value="Unassembled WGS sequence"/>
</dbReference>
<dbReference type="PANTHER" id="PTHR32195">
    <property type="entry name" value="OS07G0662800 PROTEIN"/>
    <property type="match status" value="1"/>
</dbReference>
<keyword evidence="5 8" id="KW-0812">Transmembrane</keyword>